<sequence length="943" mass="102011">MSSAKSFWVEDRYASRCSGCNQTFNFVRRRHHCRQCGQIFCSDCLELAPILPQTPSSARGGAKSGDKQSNHPTFLQQGFTALFTNSAEEKVCSNCVKQRRTRVASGVAALRMGAASKRTASVLDRSGGPRSQGASVIHVAQLDSSHTSPRAPRVAVPDVSLGDDLESNGSSYEAEGYFPLSRMTSNARTEELRQSTSRPGSPTAFDATLGFTGRMMSLGSMSKSPRAGFRLQSGAYSSFEVVLPEAFHASSSFPYSPHVHTESTKERSISYGNQELPMVQNNAMELWLKKLLRKAATNPVALQAAPTSHTAPKKKVFLANPSACFRVGEKVVDAGLFPTAFLEFEAFEARNGILELLERRCTAHLLRRVRWLIHEVNIRFALEEHVRVFQEKRGNDVTSPRDSTAPGGNINRRTSTVMDMQGGGVINRRRTSLLANKGLSICSPKLPHHVTNTSNLILTATEDAAPMPLLLNPEMWLEAVCDIAWRVVSQTVCEREPNVLSHVDVLTLEGGDFADMEIISGIAFFHSVANKKMRTRIDHPRVLVLDCSKRHCRHPCDGVSEYTSSYKGTLEKQLQRIEVWKPTLIVAERGVHHYLQDRISRDAANITLLTHVGREMLERIAVGTGAEVVDNLASYSITDVLSDNALPLGYCTSFELTSLEPNHVSCAMFSGLPRPTFTSVLLRGAPEKTLQAAKGILLQAISTSHHLALQTHYLVDFNAVISQAQNLDAFEGCTTEELVVDDVSDLLAHPQSPRSAATLAQRGSTEFGSPDGHPGCSTSATPVGAPQRRQSTSNEIGDSSLTSPPTKPSSPPSTTVIPILPPEALSINMGITFPREVLTCCGGAALVKQCQQCLSINMGITFPREVLTCCGGAALVKQCSNAIGIQYSFIRELQSMRDSIMVQNLFLEGPGVQGADASSAGAQGAASAGKDANAGNTTSPSSS</sequence>
<keyword evidence="1" id="KW-0479">Metal-binding</keyword>
<protein>
    <submittedName>
        <fullName evidence="7">Phosphatidylinositol (3,5) kinase, putative</fullName>
    </submittedName>
</protein>
<evidence type="ECO:0000256" key="5">
    <source>
        <dbReference type="SAM" id="MobiDB-lite"/>
    </source>
</evidence>
<keyword evidence="7" id="KW-0418">Kinase</keyword>
<feature type="region of interest" description="Disordered" evidence="5">
    <location>
        <begin position="394"/>
        <end position="413"/>
    </location>
</feature>
<keyword evidence="3" id="KW-0862">Zinc</keyword>
<dbReference type="GO" id="GO:0008270">
    <property type="term" value="F:zinc ion binding"/>
    <property type="evidence" value="ECO:0007669"/>
    <property type="project" value="UniProtKB-KW"/>
</dbReference>
<feature type="compositionally biased region" description="Low complexity" evidence="5">
    <location>
        <begin position="913"/>
        <end position="936"/>
    </location>
</feature>
<name>A0A0S4IIX6_BODSA</name>
<accession>A0A0S4IIX6</accession>
<dbReference type="GO" id="GO:0046854">
    <property type="term" value="P:phosphatidylinositol phosphate biosynthetic process"/>
    <property type="evidence" value="ECO:0007669"/>
    <property type="project" value="TreeGrafter"/>
</dbReference>
<dbReference type="PANTHER" id="PTHR45748:SF7">
    <property type="entry name" value="1-PHOSPHATIDYLINOSITOL 3-PHOSPHATE 5-KINASE-RELATED"/>
    <property type="match status" value="1"/>
</dbReference>
<dbReference type="SMART" id="SM00064">
    <property type="entry name" value="FYVE"/>
    <property type="match status" value="1"/>
</dbReference>
<dbReference type="EMBL" id="CYKH01000153">
    <property type="protein sequence ID" value="CUE73538.1"/>
    <property type="molecule type" value="Genomic_DNA"/>
</dbReference>
<evidence type="ECO:0000256" key="1">
    <source>
        <dbReference type="ARBA" id="ARBA00022723"/>
    </source>
</evidence>
<dbReference type="GO" id="GO:0005524">
    <property type="term" value="F:ATP binding"/>
    <property type="evidence" value="ECO:0007669"/>
    <property type="project" value="InterPro"/>
</dbReference>
<dbReference type="PANTHER" id="PTHR45748">
    <property type="entry name" value="1-PHOSPHATIDYLINOSITOL 3-PHOSPHATE 5-KINASE-RELATED"/>
    <property type="match status" value="1"/>
</dbReference>
<feature type="compositionally biased region" description="Polar residues" evidence="5">
    <location>
        <begin position="788"/>
        <end position="797"/>
    </location>
</feature>
<dbReference type="OrthoDB" id="660555at2759"/>
<dbReference type="InterPro" id="IPR013083">
    <property type="entry name" value="Znf_RING/FYVE/PHD"/>
</dbReference>
<evidence type="ECO:0000256" key="3">
    <source>
        <dbReference type="ARBA" id="ARBA00022833"/>
    </source>
</evidence>
<keyword evidence="8" id="KW-1185">Reference proteome</keyword>
<feature type="region of interest" description="Disordered" evidence="5">
    <location>
        <begin position="913"/>
        <end position="943"/>
    </location>
</feature>
<organism evidence="7 8">
    <name type="scientific">Bodo saltans</name>
    <name type="common">Flagellated protozoan</name>
    <dbReference type="NCBI Taxonomy" id="75058"/>
    <lineage>
        <taxon>Eukaryota</taxon>
        <taxon>Discoba</taxon>
        <taxon>Euglenozoa</taxon>
        <taxon>Kinetoplastea</taxon>
        <taxon>Metakinetoplastina</taxon>
        <taxon>Eubodonida</taxon>
        <taxon>Bodonidae</taxon>
        <taxon>Bodo</taxon>
    </lineage>
</organism>
<dbReference type="Pfam" id="PF01363">
    <property type="entry name" value="FYVE"/>
    <property type="match status" value="1"/>
</dbReference>
<feature type="region of interest" description="Disordered" evidence="5">
    <location>
        <begin position="751"/>
        <end position="815"/>
    </location>
</feature>
<dbReference type="Pfam" id="PF00118">
    <property type="entry name" value="Cpn60_TCP1"/>
    <property type="match status" value="1"/>
</dbReference>
<dbReference type="Gene3D" id="3.50.7.10">
    <property type="entry name" value="GroEL"/>
    <property type="match status" value="1"/>
</dbReference>
<dbReference type="GO" id="GO:0000285">
    <property type="term" value="F:1-phosphatidylinositol-3-phosphate 5-kinase activity"/>
    <property type="evidence" value="ECO:0007669"/>
    <property type="project" value="TreeGrafter"/>
</dbReference>
<reference evidence="8" key="1">
    <citation type="submission" date="2015-09" db="EMBL/GenBank/DDBJ databases">
        <authorList>
            <consortium name="Pathogen Informatics"/>
        </authorList>
    </citation>
    <scope>NUCLEOTIDE SEQUENCE [LARGE SCALE GENOMIC DNA]</scope>
    <source>
        <strain evidence="8">Lake Konstanz</strain>
    </source>
</reference>
<dbReference type="SUPFAM" id="SSF57903">
    <property type="entry name" value="FYVE/PHD zinc finger"/>
    <property type="match status" value="1"/>
</dbReference>
<keyword evidence="2 4" id="KW-0863">Zinc-finger</keyword>
<dbReference type="InterPro" id="IPR027409">
    <property type="entry name" value="GroEL-like_apical_dom_sf"/>
</dbReference>
<dbReference type="AlphaFoldDB" id="A0A0S4IIX6"/>
<evidence type="ECO:0000256" key="2">
    <source>
        <dbReference type="ARBA" id="ARBA00022771"/>
    </source>
</evidence>
<evidence type="ECO:0000259" key="6">
    <source>
        <dbReference type="PROSITE" id="PS50178"/>
    </source>
</evidence>
<evidence type="ECO:0000313" key="7">
    <source>
        <dbReference type="EMBL" id="CUE73538.1"/>
    </source>
</evidence>
<evidence type="ECO:0000256" key="4">
    <source>
        <dbReference type="PROSITE-ProRule" id="PRU00091"/>
    </source>
</evidence>
<gene>
    <name evidence="7" type="ORF">BSAL_55260</name>
</gene>
<dbReference type="PROSITE" id="PS50178">
    <property type="entry name" value="ZF_FYVE"/>
    <property type="match status" value="1"/>
</dbReference>
<dbReference type="Gene3D" id="3.30.40.10">
    <property type="entry name" value="Zinc/RING finger domain, C3HC4 (zinc finger)"/>
    <property type="match status" value="1"/>
</dbReference>
<dbReference type="GO" id="GO:0010008">
    <property type="term" value="C:endosome membrane"/>
    <property type="evidence" value="ECO:0007669"/>
    <property type="project" value="TreeGrafter"/>
</dbReference>
<feature type="region of interest" description="Disordered" evidence="5">
    <location>
        <begin position="186"/>
        <end position="205"/>
    </location>
</feature>
<evidence type="ECO:0000313" key="8">
    <source>
        <dbReference type="Proteomes" id="UP000051952"/>
    </source>
</evidence>
<dbReference type="InterPro" id="IPR011011">
    <property type="entry name" value="Znf_FYVE_PHD"/>
</dbReference>
<proteinExistence type="predicted"/>
<keyword evidence="7" id="KW-0808">Transferase</keyword>
<dbReference type="InterPro" id="IPR000306">
    <property type="entry name" value="Znf_FYVE"/>
</dbReference>
<dbReference type="Proteomes" id="UP000051952">
    <property type="component" value="Unassembled WGS sequence"/>
</dbReference>
<feature type="non-terminal residue" evidence="7">
    <location>
        <position position="943"/>
    </location>
</feature>
<dbReference type="InterPro" id="IPR002423">
    <property type="entry name" value="Cpn60/GroEL/TCP-1"/>
</dbReference>
<dbReference type="InterPro" id="IPR017455">
    <property type="entry name" value="Znf_FYVE-rel"/>
</dbReference>
<feature type="region of interest" description="Disordered" evidence="5">
    <location>
        <begin position="142"/>
        <end position="173"/>
    </location>
</feature>
<dbReference type="SUPFAM" id="SSF52029">
    <property type="entry name" value="GroEL apical domain-like"/>
    <property type="match status" value="1"/>
</dbReference>
<feature type="domain" description="FYVE-type" evidence="6">
    <location>
        <begin position="11"/>
        <end position="100"/>
    </location>
</feature>